<feature type="signal peptide" evidence="1">
    <location>
        <begin position="1"/>
        <end position="23"/>
    </location>
</feature>
<dbReference type="InterPro" id="IPR035992">
    <property type="entry name" value="Ricin_B-like_lectins"/>
</dbReference>
<dbReference type="CDD" id="cd00161">
    <property type="entry name" value="beta-trefoil_Ricin-like"/>
    <property type="match status" value="1"/>
</dbReference>
<keyword evidence="1" id="KW-0732">Signal</keyword>
<organism evidence="2 3">
    <name type="scientific">Streptomyces lunalinharesii</name>
    <dbReference type="NCBI Taxonomy" id="333384"/>
    <lineage>
        <taxon>Bacteria</taxon>
        <taxon>Bacillati</taxon>
        <taxon>Actinomycetota</taxon>
        <taxon>Actinomycetes</taxon>
        <taxon>Kitasatosporales</taxon>
        <taxon>Streptomycetaceae</taxon>
        <taxon>Streptomyces</taxon>
    </lineage>
</organism>
<dbReference type="Gene3D" id="2.80.10.50">
    <property type="match status" value="2"/>
</dbReference>
<dbReference type="SUPFAM" id="SSF56219">
    <property type="entry name" value="DNase I-like"/>
    <property type="match status" value="1"/>
</dbReference>
<evidence type="ECO:0000256" key="1">
    <source>
        <dbReference type="SAM" id="SignalP"/>
    </source>
</evidence>
<sequence length="611" mass="67089">MLAVLSAVAALLTVPLTAAPAYAVNLDGSSPFATYNMHGSNNGARWTSEVSPLVANYPVVMLQEAGSGPPQPRDDHRSNYRELRLTPSRSPQPSSYTLSTWAGGPNGTNRFVYFLQTDPRRIGETNEDTWDGGQMNLATVTDTPAREVRVLENNYYDPNPNAPNNRYRARPLLGLRFGNTWYWNTHARGEDVTGNEDRPGLLDQVRNFMARSDQRGRNWVLAGDYNVNILNRNDTEARQSLHLSAGERLLRTGQPTFINGDHPSELDYAVTSAGLPAGFTANRADGAGSDHVAVHFVRTPPPVAPTGPSHAYATVLAAPNGNQLQENQNRSIGLGPALYGSAQTWRMYTNGDALTHYLRNSGTGDCIAAPTGVRRDTSSGVVAGDCADPRAQWTISHLEDDPAWNNDSGGPQRWQNVAFPGMCLTPSDKQVTVAPCTEDAAQRWWENPVSLPKDWPTTTGNVRLESAFMGGRMLNGSFPGTAIRTAPAPPKWWWIYWLRQERLDFGWNIQRISQGDNLVRFKSEFGNNSCLGVGDEHATSQTDAMLRTCDDARGVDAAGQRWLAESYADGTVRYRNEANHLCLLAPDADRGTVRLAPCNDILAERWSVVNP</sequence>
<dbReference type="SUPFAM" id="SSF50370">
    <property type="entry name" value="Ricin B-like lectins"/>
    <property type="match status" value="2"/>
</dbReference>
<evidence type="ECO:0000313" key="3">
    <source>
        <dbReference type="Proteomes" id="UP001500994"/>
    </source>
</evidence>
<feature type="chain" id="PRO_5046493156" description="Ricin B lectin domain-containing protein" evidence="1">
    <location>
        <begin position="24"/>
        <end position="611"/>
    </location>
</feature>
<dbReference type="EMBL" id="BAAARK010000031">
    <property type="protein sequence ID" value="GAA2683190.1"/>
    <property type="molecule type" value="Genomic_DNA"/>
</dbReference>
<comment type="caution">
    <text evidence="2">The sequence shown here is derived from an EMBL/GenBank/DDBJ whole genome shotgun (WGS) entry which is preliminary data.</text>
</comment>
<dbReference type="Gene3D" id="3.60.10.10">
    <property type="entry name" value="Endonuclease/exonuclease/phosphatase"/>
    <property type="match status" value="1"/>
</dbReference>
<name>A0ABN3SQZ6_9ACTN</name>
<dbReference type="Proteomes" id="UP001500994">
    <property type="component" value="Unassembled WGS sequence"/>
</dbReference>
<accession>A0ABN3SQZ6</accession>
<gene>
    <name evidence="2" type="ORF">GCM10009864_65120</name>
</gene>
<protein>
    <recommendedName>
        <fullName evidence="4">Ricin B lectin domain-containing protein</fullName>
    </recommendedName>
</protein>
<evidence type="ECO:0000313" key="2">
    <source>
        <dbReference type="EMBL" id="GAA2683190.1"/>
    </source>
</evidence>
<dbReference type="PROSITE" id="PS50231">
    <property type="entry name" value="RICIN_B_LECTIN"/>
    <property type="match status" value="2"/>
</dbReference>
<keyword evidence="3" id="KW-1185">Reference proteome</keyword>
<dbReference type="InterPro" id="IPR036691">
    <property type="entry name" value="Endo/exonu/phosph_ase_sf"/>
</dbReference>
<reference evidence="2 3" key="1">
    <citation type="journal article" date="2019" name="Int. J. Syst. Evol. Microbiol.">
        <title>The Global Catalogue of Microorganisms (GCM) 10K type strain sequencing project: providing services to taxonomists for standard genome sequencing and annotation.</title>
        <authorList>
            <consortium name="The Broad Institute Genomics Platform"/>
            <consortium name="The Broad Institute Genome Sequencing Center for Infectious Disease"/>
            <person name="Wu L."/>
            <person name="Ma J."/>
        </authorList>
    </citation>
    <scope>NUCLEOTIDE SEQUENCE [LARGE SCALE GENOMIC DNA]</scope>
    <source>
        <strain evidence="2 3">JCM 16374</strain>
    </source>
</reference>
<evidence type="ECO:0008006" key="4">
    <source>
        <dbReference type="Google" id="ProtNLM"/>
    </source>
</evidence>
<proteinExistence type="predicted"/>